<dbReference type="Gene3D" id="3.40.50.300">
    <property type="entry name" value="P-loop containing nucleotide triphosphate hydrolases"/>
    <property type="match status" value="1"/>
</dbReference>
<dbReference type="InterPro" id="IPR053137">
    <property type="entry name" value="NLR-like"/>
</dbReference>
<feature type="repeat" description="ANK" evidence="2">
    <location>
        <begin position="1011"/>
        <end position="1043"/>
    </location>
</feature>
<evidence type="ECO:0000256" key="1">
    <source>
        <dbReference type="ARBA" id="ARBA00022737"/>
    </source>
</evidence>
<dbReference type="GO" id="GO:0009116">
    <property type="term" value="P:nucleoside metabolic process"/>
    <property type="evidence" value="ECO:0007669"/>
    <property type="project" value="InterPro"/>
</dbReference>
<dbReference type="Pfam" id="PF24883">
    <property type="entry name" value="NPHP3_N"/>
    <property type="match status" value="1"/>
</dbReference>
<sequence>MSDPNLYTIGWICAITTELVAARALLDERHDPPESVAQHDNNSYALGRMGRHNVVIAALPKSEYGTTAAATVARDMLSSFPNVRIGLMVGIGGGAPSEKHDIRLGDIVVGTRDLEAGKGGVIQYDYGKTIQDRAFTMIGSLNQAPQALLTAVANLEAQYLMEGHELNNIIEKALAKWPRLRKTHGRPSMGSDSLYHPHIVHPSMGSQTRCIDSCGEEPFHLVTRRQRDEEEDNPAIHYGLIASANQLMKDAYVRDRLAEETGVLCFEMEAAGLMNHFPCLIIRGICDYSDTHKNKEWQGFAAMAAAAYTKDLLGQIVPAKLESEKKLADTVDLLLEENYAQHKSVNQTKSAVMELKHDERIDRIQRWLSPPDASSIANHSRKIRQEGTGTWIFSHPMIQEWLLETRQHIWLHGPPGCGKTILATCILDHLEAKHDPLTLRFFFDFQDVRKQTLDAMLRGLIFQLYVLGGSASGELDALFKDHQNGCWNPSTSNLIDCFKRMIMQFEKVYLLLDALDESKSMTELIEWISAVVVDLDLRNVKAILLSREEEDLPQGLKSCIGEEGCLPLSKSSIDSDISAHVRETLQSNLAFKRWSSVPWVLDKISCEIRAKANGMFRWAACQLQSLENCLDVEMVETALDTLPQTLNETYHRILTRVPPNHKTRTLRLLQFLVHSRRPLTLQQTAEMLAVRGDGFDPANMMPCPREVVKLCPGFLTVHVVSSSRFSVDEENIETEELHLAHFSVKEYLLKCQDGFQFLNANAMITNVCLNYLDTVSKLDPDNVRRAVRYPFSDYAGSFCMAHALISEGFEDTAQHIAHFLQNPAILKTLLWFRRARGVRRLRLLGIHLSVITNGVLEFACYSGLKKVVEHLLDHGFSVNGATEDGALYAALDRGDIPIIQLLLDRGARFDVPRIVACAERTGNASIMRLLLDKGANVNSCSPAGFPILYYATQRRDVEMVGLLVEKGANVNTINPNEYSSTTLQQAVYERWKEGVELLLAHGADPNLRDRTGSTALLHAVRQHWKEGVELLLAHGADPNLRDHYERAALNIASQAGDTDIARMLLDKGAIRHFGFIDQGSVDWDVEAELARRGKNALGVYRDIFTGKWGIADSQWVGNSMRV</sequence>
<name>A0AAE0D9N2_COLKA</name>
<reference evidence="4" key="1">
    <citation type="submission" date="2023-02" db="EMBL/GenBank/DDBJ databases">
        <title>Colletotrichum kahawae CIFC_Que2 genome sequencing and assembly.</title>
        <authorList>
            <person name="Baroncelli R."/>
        </authorList>
    </citation>
    <scope>NUCLEOTIDE SEQUENCE</scope>
    <source>
        <strain evidence="4">CIFC_Que2</strain>
    </source>
</reference>
<dbReference type="InterPro" id="IPR036770">
    <property type="entry name" value="Ankyrin_rpt-contain_sf"/>
</dbReference>
<dbReference type="SUPFAM" id="SSF48403">
    <property type="entry name" value="Ankyrin repeat"/>
    <property type="match status" value="1"/>
</dbReference>
<evidence type="ECO:0000259" key="3">
    <source>
        <dbReference type="Pfam" id="PF24883"/>
    </source>
</evidence>
<feature type="repeat" description="ANK" evidence="2">
    <location>
        <begin position="943"/>
        <end position="975"/>
    </location>
</feature>
<dbReference type="Proteomes" id="UP001281614">
    <property type="component" value="Unassembled WGS sequence"/>
</dbReference>
<feature type="domain" description="Nephrocystin 3-like N-terminal" evidence="3">
    <location>
        <begin position="387"/>
        <end position="547"/>
    </location>
</feature>
<dbReference type="PANTHER" id="PTHR46082:SF11">
    <property type="entry name" value="AAA+ ATPASE DOMAIN-CONTAINING PROTEIN-RELATED"/>
    <property type="match status" value="1"/>
</dbReference>
<dbReference type="EMBL" id="VYYT01000084">
    <property type="protein sequence ID" value="KAK2771177.1"/>
    <property type="molecule type" value="Genomic_DNA"/>
</dbReference>
<evidence type="ECO:0000313" key="5">
    <source>
        <dbReference type="Proteomes" id="UP001281614"/>
    </source>
</evidence>
<dbReference type="AlphaFoldDB" id="A0AAE0D9N2"/>
<keyword evidence="1" id="KW-0677">Repeat</keyword>
<organism evidence="4 5">
    <name type="scientific">Colletotrichum kahawae</name>
    <name type="common">Coffee berry disease fungus</name>
    <dbReference type="NCBI Taxonomy" id="34407"/>
    <lineage>
        <taxon>Eukaryota</taxon>
        <taxon>Fungi</taxon>
        <taxon>Dikarya</taxon>
        <taxon>Ascomycota</taxon>
        <taxon>Pezizomycotina</taxon>
        <taxon>Sordariomycetes</taxon>
        <taxon>Hypocreomycetidae</taxon>
        <taxon>Glomerellales</taxon>
        <taxon>Glomerellaceae</taxon>
        <taxon>Colletotrichum</taxon>
        <taxon>Colletotrichum gloeosporioides species complex</taxon>
    </lineage>
</organism>
<comment type="caution">
    <text evidence="4">The sequence shown here is derived from an EMBL/GenBank/DDBJ whole genome shotgun (WGS) entry which is preliminary data.</text>
</comment>
<dbReference type="SMART" id="SM00248">
    <property type="entry name" value="ANK"/>
    <property type="match status" value="7"/>
</dbReference>
<dbReference type="SUPFAM" id="SSF52540">
    <property type="entry name" value="P-loop containing nucleoside triphosphate hydrolases"/>
    <property type="match status" value="1"/>
</dbReference>
<dbReference type="PANTHER" id="PTHR46082">
    <property type="entry name" value="ATP/GTP-BINDING PROTEIN-RELATED"/>
    <property type="match status" value="1"/>
</dbReference>
<keyword evidence="5" id="KW-1185">Reference proteome</keyword>
<keyword evidence="2" id="KW-0040">ANK repeat</keyword>
<gene>
    <name evidence="4" type="ORF">CKAH01_14423</name>
</gene>
<evidence type="ECO:0000313" key="4">
    <source>
        <dbReference type="EMBL" id="KAK2771177.1"/>
    </source>
</evidence>
<dbReference type="SUPFAM" id="SSF53167">
    <property type="entry name" value="Purine and uridine phosphorylases"/>
    <property type="match status" value="1"/>
</dbReference>
<dbReference type="InterPro" id="IPR035994">
    <property type="entry name" value="Nucleoside_phosphorylase_sf"/>
</dbReference>
<dbReference type="InterPro" id="IPR027417">
    <property type="entry name" value="P-loop_NTPase"/>
</dbReference>
<proteinExistence type="predicted"/>
<dbReference type="Pfam" id="PF00023">
    <property type="entry name" value="Ank"/>
    <property type="match status" value="2"/>
</dbReference>
<dbReference type="PROSITE" id="PS50088">
    <property type="entry name" value="ANK_REPEAT"/>
    <property type="match status" value="3"/>
</dbReference>
<dbReference type="Gene3D" id="1.25.40.20">
    <property type="entry name" value="Ankyrin repeat-containing domain"/>
    <property type="match status" value="1"/>
</dbReference>
<dbReference type="Pfam" id="PF12796">
    <property type="entry name" value="Ank_2"/>
    <property type="match status" value="1"/>
</dbReference>
<evidence type="ECO:0000256" key="2">
    <source>
        <dbReference type="PROSITE-ProRule" id="PRU00023"/>
    </source>
</evidence>
<dbReference type="InterPro" id="IPR002110">
    <property type="entry name" value="Ankyrin_rpt"/>
</dbReference>
<dbReference type="InterPro" id="IPR056884">
    <property type="entry name" value="NPHP3-like_N"/>
</dbReference>
<protein>
    <submittedName>
        <fullName evidence="4">Ankyrin repeat protein</fullName>
    </submittedName>
</protein>
<dbReference type="Gene3D" id="3.40.50.1580">
    <property type="entry name" value="Nucleoside phosphorylase domain"/>
    <property type="match status" value="1"/>
</dbReference>
<accession>A0AAE0D9N2</accession>
<feature type="repeat" description="ANK" evidence="2">
    <location>
        <begin position="978"/>
        <end position="1010"/>
    </location>
</feature>
<dbReference type="PROSITE" id="PS50297">
    <property type="entry name" value="ANK_REP_REGION"/>
    <property type="match status" value="2"/>
</dbReference>
<dbReference type="GO" id="GO:0003824">
    <property type="term" value="F:catalytic activity"/>
    <property type="evidence" value="ECO:0007669"/>
    <property type="project" value="InterPro"/>
</dbReference>